<dbReference type="OrthoDB" id="9761531at2"/>
<keyword evidence="2" id="KW-1185">Reference proteome</keyword>
<dbReference type="Proteomes" id="UP000094256">
    <property type="component" value="Chromosome"/>
</dbReference>
<evidence type="ECO:0000313" key="2">
    <source>
        <dbReference type="Proteomes" id="UP000094256"/>
    </source>
</evidence>
<accession>A0A1B3ZEC7</accession>
<evidence type="ECO:0008006" key="3">
    <source>
        <dbReference type="Google" id="ProtNLM"/>
    </source>
</evidence>
<proteinExistence type="predicted"/>
<organism evidence="1 2">
    <name type="scientific">Sphingomonas panacis</name>
    <dbReference type="NCBI Taxonomy" id="1560345"/>
    <lineage>
        <taxon>Bacteria</taxon>
        <taxon>Pseudomonadati</taxon>
        <taxon>Pseudomonadota</taxon>
        <taxon>Alphaproteobacteria</taxon>
        <taxon>Sphingomonadales</taxon>
        <taxon>Sphingomonadaceae</taxon>
        <taxon>Sphingomonas</taxon>
    </lineage>
</organism>
<dbReference type="RefSeq" id="WP_069206307.1">
    <property type="nucleotide sequence ID" value="NZ_CP014168.1"/>
</dbReference>
<reference evidence="1 2" key="1">
    <citation type="submission" date="2016-01" db="EMBL/GenBank/DDBJ databases">
        <title>Complete genome and mega plasmid sequence of Sphingomonas panacis DCY99 elicits systemic resistance in rice to Xanthomonas oryzae.</title>
        <authorList>
            <person name="Kim Y.J."/>
            <person name="Yang D.C."/>
            <person name="Sing P."/>
        </authorList>
    </citation>
    <scope>NUCLEOTIDE SEQUENCE [LARGE SCALE GENOMIC DNA]</scope>
    <source>
        <strain evidence="1 2">DCY99</strain>
    </source>
</reference>
<dbReference type="STRING" id="1560345.AWL63_19330"/>
<dbReference type="Gene3D" id="3.60.15.10">
    <property type="entry name" value="Ribonuclease Z/Hydroxyacylglutathione hydrolase-like"/>
    <property type="match status" value="1"/>
</dbReference>
<dbReference type="EMBL" id="CP014168">
    <property type="protein sequence ID" value="AOH85779.1"/>
    <property type="molecule type" value="Genomic_DNA"/>
</dbReference>
<protein>
    <recommendedName>
        <fullName evidence="3">Metallo-beta-lactamase domain-containing protein</fullName>
    </recommendedName>
</protein>
<dbReference type="InterPro" id="IPR036866">
    <property type="entry name" value="RibonucZ/Hydroxyglut_hydro"/>
</dbReference>
<dbReference type="SUPFAM" id="SSF56281">
    <property type="entry name" value="Metallo-hydrolase/oxidoreductase"/>
    <property type="match status" value="1"/>
</dbReference>
<dbReference type="KEGG" id="span:AWL63_19330"/>
<sequence length="475" mass="50506">MNRFFDRNEYRRGFPRRAFARLDDIEPIAPAPDDDLTFVLDAVDADWKGFGEGGPFNLSDPDLEGRIASFWRGRFGRDGGDGDGPDGYEEVPIYRLELSLSPGQRFFGLMPRDEESWLSLELSDVVSETPVDVYGGLFGAPTRAYLHSAPASAPSGPLSTLFDMTTWPDASQADLISALHPQCELEALVCFDIGQGSASALVCQCGKPIYYFDTGRGSGRNSPTAPTTIDFCTCSSPTVILSHWDTDHWAAAAGHAGLEARNWVVPRQTISTSHTTFANGILKAGGNILVVAHGAAALTWSSGRQDYDLQRATGTGRNGSGLVLIVTDRPSGRSWVLTGDAGYDLIAQSAPSDIAAMIVPHHGADMGVSSIPFARSLNSYARLFYSFGPDNGHGPKTPPVRHPVAAAVTAHHSQSWAHGSWSPPTGGHSLAGGDVLATATHLTTHLDGGAAGWTGAPISLGHLSSCPNAMRVPQR</sequence>
<name>A0A1B3ZEC7_9SPHN</name>
<gene>
    <name evidence="1" type="ORF">AWL63_19330</name>
</gene>
<dbReference type="AlphaFoldDB" id="A0A1B3ZEC7"/>
<evidence type="ECO:0000313" key="1">
    <source>
        <dbReference type="EMBL" id="AOH85779.1"/>
    </source>
</evidence>